<evidence type="ECO:0000313" key="3">
    <source>
        <dbReference type="Proteomes" id="UP000403266"/>
    </source>
</evidence>
<dbReference type="AlphaFoldDB" id="A0A5N7MDX5"/>
<keyword evidence="1" id="KW-0812">Transmembrane</keyword>
<sequence>MSIGLIALLDDIAGLAKVAAASLDDVTAQAAKAGAKAAGVVIDDAAVTPRYVTGFAASRELPIVGKIALGSLKNKLIYLLPAALLLSLFAPWAITPLLMIGGAYLCYEGSEKVFEALFPHGAHDHEAAVGAATRTARNIEDEKVSGAIKTDFILSAEIMAITLASIPAGSAWMQAVVLAVVGIGITALVYGGVALIVKADDAGVALARNDRPVSSLLRRSTASAPLHTDRLLAPVTKLFGRGLVKGMPAMLRILGIVGTAAMIWVGGGIIIHGLEGYGFAGLGHVIHDVAAAAGHAVPSLGGAVEWLVSAAASGLFGLLLGALLIPLVHFVAVPLLRPLRGGSGKAEKHTV</sequence>
<keyword evidence="1" id="KW-1133">Transmembrane helix</keyword>
<accession>A0A5N7MDX5</accession>
<feature type="transmembrane region" description="Helical" evidence="1">
    <location>
        <begin position="172"/>
        <end position="197"/>
    </location>
</feature>
<keyword evidence="1" id="KW-0472">Membrane</keyword>
<dbReference type="PANTHER" id="PTHR30503:SF3">
    <property type="entry name" value="INNER MEMBRANE PROTEIN YEDI"/>
    <property type="match status" value="1"/>
</dbReference>
<dbReference type="OrthoDB" id="9814178at2"/>
<feature type="transmembrane region" description="Helical" evidence="1">
    <location>
        <begin position="251"/>
        <end position="274"/>
    </location>
</feature>
<dbReference type="PIRSF" id="PIRSF016660">
    <property type="entry name" value="YedI"/>
    <property type="match status" value="1"/>
</dbReference>
<feature type="transmembrane region" description="Helical" evidence="1">
    <location>
        <begin position="76"/>
        <end position="94"/>
    </location>
</feature>
<dbReference type="InterPro" id="IPR008526">
    <property type="entry name" value="YedI"/>
</dbReference>
<evidence type="ECO:0000256" key="1">
    <source>
        <dbReference type="SAM" id="Phobius"/>
    </source>
</evidence>
<feature type="transmembrane region" description="Helical" evidence="1">
    <location>
        <begin position="315"/>
        <end position="336"/>
    </location>
</feature>
<dbReference type="PANTHER" id="PTHR30503">
    <property type="entry name" value="INNER MEMBRANE PROTEIN YEDI"/>
    <property type="match status" value="1"/>
</dbReference>
<reference evidence="2 3" key="1">
    <citation type="journal article" date="2019" name="Syst. Appl. Microbiol.">
        <title>Microvirga tunisiensis sp. nov., a root nodule symbiotic bacterium isolated from Lupinus micranthus and L. luteus grown in Northern Tunisia.</title>
        <authorList>
            <person name="Msaddak A."/>
            <person name="Rejili M."/>
            <person name="Duran D."/>
            <person name="Mars M."/>
            <person name="Palacios J.M."/>
            <person name="Ruiz-Argueso T."/>
            <person name="Rey L."/>
            <person name="Imperial J."/>
        </authorList>
    </citation>
    <scope>NUCLEOTIDE SEQUENCE [LARGE SCALE GENOMIC DNA]</scope>
    <source>
        <strain evidence="2 3">Lmie10</strain>
    </source>
</reference>
<evidence type="ECO:0000313" key="2">
    <source>
        <dbReference type="EMBL" id="MPR25131.1"/>
    </source>
</evidence>
<protein>
    <submittedName>
        <fullName evidence="2">DUF808 domain-containing protein</fullName>
    </submittedName>
</protein>
<dbReference type="Pfam" id="PF05661">
    <property type="entry name" value="DUF808"/>
    <property type="match status" value="1"/>
</dbReference>
<dbReference type="Proteomes" id="UP000403266">
    <property type="component" value="Unassembled WGS sequence"/>
</dbReference>
<gene>
    <name evidence="2" type="ORF">FS320_07750</name>
</gene>
<organism evidence="2 3">
    <name type="scientific">Microvirga tunisiensis</name>
    <dbReference type="NCBI Taxonomy" id="2108360"/>
    <lineage>
        <taxon>Bacteria</taxon>
        <taxon>Pseudomonadati</taxon>
        <taxon>Pseudomonadota</taxon>
        <taxon>Alphaproteobacteria</taxon>
        <taxon>Hyphomicrobiales</taxon>
        <taxon>Methylobacteriaceae</taxon>
        <taxon>Microvirga</taxon>
    </lineage>
</organism>
<dbReference type="GO" id="GO:0005886">
    <property type="term" value="C:plasma membrane"/>
    <property type="evidence" value="ECO:0007669"/>
    <property type="project" value="TreeGrafter"/>
</dbReference>
<keyword evidence="3" id="KW-1185">Reference proteome</keyword>
<proteinExistence type="predicted"/>
<dbReference type="RefSeq" id="WP_152710542.1">
    <property type="nucleotide sequence ID" value="NZ_VOSJ01000024.1"/>
</dbReference>
<dbReference type="EMBL" id="VOSK01000017">
    <property type="protein sequence ID" value="MPR25131.1"/>
    <property type="molecule type" value="Genomic_DNA"/>
</dbReference>
<comment type="caution">
    <text evidence="2">The sequence shown here is derived from an EMBL/GenBank/DDBJ whole genome shotgun (WGS) entry which is preliminary data.</text>
</comment>
<name>A0A5N7MDX5_9HYPH</name>